<evidence type="ECO:0008006" key="3">
    <source>
        <dbReference type="Google" id="ProtNLM"/>
    </source>
</evidence>
<keyword evidence="2" id="KW-1185">Reference proteome</keyword>
<evidence type="ECO:0000313" key="1">
    <source>
        <dbReference type="EMBL" id="ETZ04385.1"/>
    </source>
</evidence>
<dbReference type="AlphaFoldDB" id="A0A061JFN2"/>
<dbReference type="Gene3D" id="2.60.200.60">
    <property type="match status" value="1"/>
</dbReference>
<reference evidence="1 2" key="1">
    <citation type="journal article" date="2013" name="Genome Announc.">
        <title>Draft Genome Sequence of Holospora undulata Strain HU1, a Micronucleus-Specific Symbiont of the Ciliate Paramecium caudatum.</title>
        <authorList>
            <person name="Dohra H."/>
            <person name="Suzuki H."/>
            <person name="Suzuki T."/>
            <person name="Tanaka K."/>
            <person name="Fujishima M."/>
        </authorList>
    </citation>
    <scope>NUCLEOTIDE SEQUENCE [LARGE SCALE GENOMIC DNA]</scope>
    <source>
        <strain evidence="1 2">HU1</strain>
    </source>
</reference>
<sequence length="98" mass="10432">MNDMPGIVRLNDKCTGHSCYPPRLCITASTDVFVDSKAVHREQDKWAMHACPNTPPHDGLLAKGSSTVYANGKAIARIGDPVSCGSKTRDGSQTVFAG</sequence>
<name>A0A061JFN2_9PROT</name>
<proteinExistence type="predicted"/>
<gene>
    <name evidence="1" type="ORF">K737_301222</name>
</gene>
<comment type="caution">
    <text evidence="1">The sequence shown here is derived from an EMBL/GenBank/DDBJ whole genome shotgun (WGS) entry which is preliminary data.</text>
</comment>
<evidence type="ECO:0000313" key="2">
    <source>
        <dbReference type="Proteomes" id="UP000026922"/>
    </source>
</evidence>
<dbReference type="CDD" id="cd14737">
    <property type="entry name" value="PAAR_1"/>
    <property type="match status" value="1"/>
</dbReference>
<organism evidence="1 2">
    <name type="scientific">Holospora undulata HU1</name>
    <dbReference type="NCBI Taxonomy" id="1321371"/>
    <lineage>
        <taxon>Bacteria</taxon>
        <taxon>Pseudomonadati</taxon>
        <taxon>Pseudomonadota</taxon>
        <taxon>Alphaproteobacteria</taxon>
        <taxon>Holosporales</taxon>
        <taxon>Holosporaceae</taxon>
        <taxon>Holospora</taxon>
    </lineage>
</organism>
<dbReference type="EMBL" id="ARPM03000202">
    <property type="protein sequence ID" value="ETZ04385.1"/>
    <property type="molecule type" value="Genomic_DNA"/>
</dbReference>
<accession>A0A061JFN2</accession>
<dbReference type="Proteomes" id="UP000026922">
    <property type="component" value="Unassembled WGS sequence"/>
</dbReference>
<dbReference type="Pfam" id="PF05488">
    <property type="entry name" value="PAAR_motif"/>
    <property type="match status" value="1"/>
</dbReference>
<dbReference type="InterPro" id="IPR008727">
    <property type="entry name" value="PAAR_motif"/>
</dbReference>
<protein>
    <recommendedName>
        <fullName evidence="3">PAAR motif protein</fullName>
    </recommendedName>
</protein>